<evidence type="ECO:0000313" key="6">
    <source>
        <dbReference type="Proteomes" id="UP000650424"/>
    </source>
</evidence>
<dbReference type="PANTHER" id="PTHR46796:SF2">
    <property type="entry name" value="TRANSCRIPTIONAL REGULATORY PROTEIN"/>
    <property type="match status" value="1"/>
</dbReference>
<evidence type="ECO:0000313" key="5">
    <source>
        <dbReference type="EMBL" id="MBC3919738.1"/>
    </source>
</evidence>
<dbReference type="InterPro" id="IPR009057">
    <property type="entry name" value="Homeodomain-like_sf"/>
</dbReference>
<keyword evidence="1" id="KW-0805">Transcription regulation</keyword>
<dbReference type="SUPFAM" id="SSF46689">
    <property type="entry name" value="Homeodomain-like"/>
    <property type="match status" value="2"/>
</dbReference>
<evidence type="ECO:0000256" key="3">
    <source>
        <dbReference type="ARBA" id="ARBA00023163"/>
    </source>
</evidence>
<name>A0ABR6ZV41_9BURK</name>
<protein>
    <submittedName>
        <fullName evidence="5">AraC family transcriptional regulator</fullName>
    </submittedName>
</protein>
<dbReference type="InterPro" id="IPR037923">
    <property type="entry name" value="HTH-like"/>
</dbReference>
<evidence type="ECO:0000259" key="4">
    <source>
        <dbReference type="PROSITE" id="PS01124"/>
    </source>
</evidence>
<keyword evidence="3" id="KW-0804">Transcription</keyword>
<evidence type="ECO:0000256" key="2">
    <source>
        <dbReference type="ARBA" id="ARBA00023125"/>
    </source>
</evidence>
<dbReference type="Proteomes" id="UP000650424">
    <property type="component" value="Unassembled WGS sequence"/>
</dbReference>
<dbReference type="Gene3D" id="1.10.10.60">
    <property type="entry name" value="Homeodomain-like"/>
    <property type="match status" value="1"/>
</dbReference>
<reference evidence="5 6" key="1">
    <citation type="submission" date="2020-08" db="EMBL/GenBank/DDBJ databases">
        <title>Novel species isolated from subtropical streams in China.</title>
        <authorList>
            <person name="Lu H."/>
        </authorList>
    </citation>
    <scope>NUCLEOTIDE SEQUENCE [LARGE SCALE GENOMIC DNA]</scope>
    <source>
        <strain evidence="5 6">CY18W</strain>
    </source>
</reference>
<keyword evidence="6" id="KW-1185">Reference proteome</keyword>
<dbReference type="PROSITE" id="PS01124">
    <property type="entry name" value="HTH_ARAC_FAMILY_2"/>
    <property type="match status" value="1"/>
</dbReference>
<keyword evidence="2" id="KW-0238">DNA-binding</keyword>
<dbReference type="InterPro" id="IPR018060">
    <property type="entry name" value="HTH_AraC"/>
</dbReference>
<accession>A0ABR6ZV41</accession>
<feature type="domain" description="HTH araC/xylS-type" evidence="4">
    <location>
        <begin position="199"/>
        <end position="296"/>
    </location>
</feature>
<dbReference type="EMBL" id="JACOGF010000011">
    <property type="protein sequence ID" value="MBC3919738.1"/>
    <property type="molecule type" value="Genomic_DNA"/>
</dbReference>
<comment type="caution">
    <text evidence="5">The sequence shown here is derived from an EMBL/GenBank/DDBJ whole genome shotgun (WGS) entry which is preliminary data.</text>
</comment>
<dbReference type="InterPro" id="IPR050204">
    <property type="entry name" value="AraC_XylS_family_regulators"/>
</dbReference>
<dbReference type="SUPFAM" id="SSF51215">
    <property type="entry name" value="Regulatory protein AraC"/>
    <property type="match status" value="1"/>
</dbReference>
<sequence length="299" mass="33860">MPPPVINTDTQLERPDRQVAHAGLVFPGVPQVFEHVSDRAEFKRVAHRPGVELYRAHIVAHAFEPHTHEAFGLGAIESGVERFRYAGSDHLAPKDTVVMMNPDELHTGRAETATGWRYRMLYIDPQALEEISGEQGWWFRDAVAHDALSARKLSYLLEQLWQTEDELGFDSLMFELLNGFRQHACVDKPQVEEGRQRFADVLEYMRANLAETLSLDKLALVAGLSPFHFLRSFKTQYHATPQQMLMALRLFEAKCLLGKGLPPAQVAAATGLSDQSHLNKAFVRRYGVTPARYQQQVRS</sequence>
<dbReference type="Pfam" id="PF12833">
    <property type="entry name" value="HTH_18"/>
    <property type="match status" value="1"/>
</dbReference>
<proteinExistence type="predicted"/>
<evidence type="ECO:0000256" key="1">
    <source>
        <dbReference type="ARBA" id="ARBA00023015"/>
    </source>
</evidence>
<dbReference type="PANTHER" id="PTHR46796">
    <property type="entry name" value="HTH-TYPE TRANSCRIPTIONAL ACTIVATOR RHAS-RELATED"/>
    <property type="match status" value="1"/>
</dbReference>
<dbReference type="Pfam" id="PF02311">
    <property type="entry name" value="AraC_binding"/>
    <property type="match status" value="1"/>
</dbReference>
<organism evidence="5 6">
    <name type="scientific">Undibacterium hunanense</name>
    <dbReference type="NCBI Taxonomy" id="2762292"/>
    <lineage>
        <taxon>Bacteria</taxon>
        <taxon>Pseudomonadati</taxon>
        <taxon>Pseudomonadota</taxon>
        <taxon>Betaproteobacteria</taxon>
        <taxon>Burkholderiales</taxon>
        <taxon>Oxalobacteraceae</taxon>
        <taxon>Undibacterium</taxon>
    </lineage>
</organism>
<gene>
    <name evidence="5" type="ORF">H8L32_19860</name>
</gene>
<dbReference type="InterPro" id="IPR003313">
    <property type="entry name" value="AraC-bd"/>
</dbReference>
<dbReference type="SMART" id="SM00342">
    <property type="entry name" value="HTH_ARAC"/>
    <property type="match status" value="1"/>
</dbReference>
<dbReference type="RefSeq" id="WP_186949002.1">
    <property type="nucleotide sequence ID" value="NZ_JACOGF010000011.1"/>
</dbReference>